<feature type="compositionally biased region" description="Basic and acidic residues" evidence="1">
    <location>
        <begin position="172"/>
        <end position="185"/>
    </location>
</feature>
<dbReference type="EMBL" id="CAJGYM010000062">
    <property type="protein sequence ID" value="CAD6195875.1"/>
    <property type="molecule type" value="Genomic_DNA"/>
</dbReference>
<feature type="compositionally biased region" description="Basic and acidic residues" evidence="1">
    <location>
        <begin position="1"/>
        <end position="29"/>
    </location>
</feature>
<feature type="region of interest" description="Disordered" evidence="1">
    <location>
        <begin position="1"/>
        <end position="77"/>
    </location>
</feature>
<comment type="caution">
    <text evidence="2">The sequence shown here is derived from an EMBL/GenBank/DDBJ whole genome shotgun (WGS) entry which is preliminary data.</text>
</comment>
<evidence type="ECO:0000256" key="1">
    <source>
        <dbReference type="SAM" id="MobiDB-lite"/>
    </source>
</evidence>
<dbReference type="AlphaFoldDB" id="A0A8S1HJI6"/>
<proteinExistence type="predicted"/>
<name>A0A8S1HJI6_9PELO</name>
<organism evidence="2 3">
    <name type="scientific">Caenorhabditis auriculariae</name>
    <dbReference type="NCBI Taxonomy" id="2777116"/>
    <lineage>
        <taxon>Eukaryota</taxon>
        <taxon>Metazoa</taxon>
        <taxon>Ecdysozoa</taxon>
        <taxon>Nematoda</taxon>
        <taxon>Chromadorea</taxon>
        <taxon>Rhabditida</taxon>
        <taxon>Rhabditina</taxon>
        <taxon>Rhabditomorpha</taxon>
        <taxon>Rhabditoidea</taxon>
        <taxon>Rhabditidae</taxon>
        <taxon>Peloderinae</taxon>
        <taxon>Caenorhabditis</taxon>
    </lineage>
</organism>
<feature type="compositionally biased region" description="Basic residues" evidence="1">
    <location>
        <begin position="44"/>
        <end position="53"/>
    </location>
</feature>
<keyword evidence="3" id="KW-1185">Reference proteome</keyword>
<reference evidence="2" key="1">
    <citation type="submission" date="2020-10" db="EMBL/GenBank/DDBJ databases">
        <authorList>
            <person name="Kikuchi T."/>
        </authorList>
    </citation>
    <scope>NUCLEOTIDE SEQUENCE</scope>
    <source>
        <strain evidence="2">NKZ352</strain>
    </source>
</reference>
<gene>
    <name evidence="2" type="ORF">CAUJ_LOCUS11793</name>
</gene>
<sequence length="202" mass="22644">MSRESRRVLETPMEKKAGDEFVKNERKTSDSSATPYTPTTSSNKGRRSKKRGHPCPSVEPLVKASPLPPSSGSDFSVTCKQRSEKFDNLTVSDDVNEVKLIQRKVDATLYDTNLKKTAQERAKAAVDHEKKSPVDMGDDTLKGVESLQMEFPDQPTKKTSETLVTQKMTITRSEKRTQEHSDYVGHRKLSPGTKQEVNLYAI</sequence>
<protein>
    <submittedName>
        <fullName evidence="2">Uncharacterized protein</fullName>
    </submittedName>
</protein>
<evidence type="ECO:0000313" key="3">
    <source>
        <dbReference type="Proteomes" id="UP000835052"/>
    </source>
</evidence>
<accession>A0A8S1HJI6</accession>
<evidence type="ECO:0000313" key="2">
    <source>
        <dbReference type="EMBL" id="CAD6195875.1"/>
    </source>
</evidence>
<dbReference type="Proteomes" id="UP000835052">
    <property type="component" value="Unassembled WGS sequence"/>
</dbReference>
<feature type="region of interest" description="Disordered" evidence="1">
    <location>
        <begin position="169"/>
        <end position="190"/>
    </location>
</feature>
<feature type="compositionally biased region" description="Low complexity" evidence="1">
    <location>
        <begin position="30"/>
        <end position="42"/>
    </location>
</feature>